<evidence type="ECO:0000313" key="8">
    <source>
        <dbReference type="EMBL" id="NVK77522.1"/>
    </source>
</evidence>
<name>A0A7Y7E6U2_STRMO</name>
<dbReference type="AlphaFoldDB" id="A0A7Y7E6U2"/>
<keyword evidence="3 8" id="KW-0436">Ligase</keyword>
<evidence type="ECO:0000256" key="5">
    <source>
        <dbReference type="PROSITE-ProRule" id="PRU01331"/>
    </source>
</evidence>
<evidence type="ECO:0000256" key="2">
    <source>
        <dbReference type="ARBA" id="ARBA00009897"/>
    </source>
</evidence>
<dbReference type="SUPFAM" id="SSF55931">
    <property type="entry name" value="Glutamine synthetase/guanido kinase"/>
    <property type="match status" value="1"/>
</dbReference>
<evidence type="ECO:0000256" key="6">
    <source>
        <dbReference type="RuleBase" id="RU000384"/>
    </source>
</evidence>
<reference evidence="8 9" key="1">
    <citation type="submission" date="2020-04" db="EMBL/GenBank/DDBJ databases">
        <title>Draft Genome Sequence of Streptomyces morookaense DSM 40503, an 8-azaguanine-producing strain.</title>
        <authorList>
            <person name="Qi J."/>
            <person name="Gao J.-M."/>
        </authorList>
    </citation>
    <scope>NUCLEOTIDE SEQUENCE [LARGE SCALE GENOMIC DNA]</scope>
    <source>
        <strain evidence="8 9">DSM 40503</strain>
    </source>
</reference>
<evidence type="ECO:0000256" key="1">
    <source>
        <dbReference type="ARBA" id="ARBA00001946"/>
    </source>
</evidence>
<dbReference type="InterPro" id="IPR027303">
    <property type="entry name" value="Gln_synth_gly_rich_site"/>
</dbReference>
<dbReference type="PANTHER" id="PTHR43785">
    <property type="entry name" value="GAMMA-GLUTAMYLPUTRESCINE SYNTHETASE"/>
    <property type="match status" value="1"/>
</dbReference>
<dbReference type="InterPro" id="IPR017536">
    <property type="entry name" value="Glutamine_synthetase_typeIII"/>
</dbReference>
<proteinExistence type="inferred from homology"/>
<dbReference type="InterPro" id="IPR008146">
    <property type="entry name" value="Gln_synth_cat_dom"/>
</dbReference>
<keyword evidence="4" id="KW-0460">Magnesium</keyword>
<comment type="caution">
    <text evidence="8">The sequence shown here is derived from an EMBL/GenBank/DDBJ whole genome shotgun (WGS) entry which is preliminary data.</text>
</comment>
<dbReference type="PROSITE" id="PS00181">
    <property type="entry name" value="GLNA_ATP"/>
    <property type="match status" value="1"/>
</dbReference>
<sequence length="454" mass="48172">MTAPTPPANAEELARAVDRDGVEFLLVMFVNLHGKACAKLAPAHTLDRLLGEGLGFAGNAADGLGQSSADPDVVAVPDPASYVRMPLQENLGIVQCDLQVGGEPWPYAPRGILRRRLERLAGLGLELKVGAEPEYFLVRRTEDGGIRVADELDDAASPCYDAHAATRALDHLTTVSRAVDALGWGNYSNDHEDANGQFEHNFGYAEALRTADRIVVFRHLVRLAAHRAGLVATFMPKPFTGLTGSGLHLHMSLWRDGVPVFAAPDDPRGLGLSQQAYGFIAGVLDHAPGLIALTCPTVNSYKRLGAGAATLSGSSWAPGYASYGGNNRTHMVRVPDAGRIEVRCVDSAANPYLALAGLAAAGMDGMERGADPGAPVSADLEGAASVPGAGPLRPLPPTLLHAVEALTGDGVLREGLGKTADGDYADYYAAVKRAEFDDYHRQVSEWELRRYLQV</sequence>
<comment type="similarity">
    <text evidence="2 5 6">Belongs to the glutamine synthetase family.</text>
</comment>
<dbReference type="PANTHER" id="PTHR43785:SF12">
    <property type="entry name" value="TYPE-1 GLUTAMINE SYNTHETASE 2"/>
    <property type="match status" value="1"/>
</dbReference>
<accession>A0A7Y7E6U2</accession>
<dbReference type="InterPro" id="IPR036651">
    <property type="entry name" value="Gln_synt_N_sf"/>
</dbReference>
<organism evidence="8 9">
    <name type="scientific">Streptomyces morookaense</name>
    <name type="common">Streptoverticillium morookaense</name>
    <dbReference type="NCBI Taxonomy" id="1970"/>
    <lineage>
        <taxon>Bacteria</taxon>
        <taxon>Bacillati</taxon>
        <taxon>Actinomycetota</taxon>
        <taxon>Actinomycetes</taxon>
        <taxon>Kitasatosporales</taxon>
        <taxon>Streptomycetaceae</taxon>
        <taxon>Streptomyces</taxon>
    </lineage>
</organism>
<dbReference type="EMBL" id="JABBXF010000012">
    <property type="protein sequence ID" value="NVK77522.1"/>
    <property type="molecule type" value="Genomic_DNA"/>
</dbReference>
<dbReference type="PROSITE" id="PS51987">
    <property type="entry name" value="GS_CATALYTIC"/>
    <property type="match status" value="1"/>
</dbReference>
<dbReference type="SUPFAM" id="SSF54368">
    <property type="entry name" value="Glutamine synthetase, N-terminal domain"/>
    <property type="match status" value="1"/>
</dbReference>
<comment type="cofactor">
    <cofactor evidence="1">
        <name>Mg(2+)</name>
        <dbReference type="ChEBI" id="CHEBI:18420"/>
    </cofactor>
</comment>
<dbReference type="SMART" id="SM01230">
    <property type="entry name" value="Gln-synt_C"/>
    <property type="match status" value="1"/>
</dbReference>
<dbReference type="Gene3D" id="3.30.590.10">
    <property type="entry name" value="Glutamine synthetase/guanido kinase, catalytic domain"/>
    <property type="match status" value="1"/>
</dbReference>
<dbReference type="Pfam" id="PF00120">
    <property type="entry name" value="Gln-synt_C"/>
    <property type="match status" value="1"/>
</dbReference>
<dbReference type="EC" id="6.3.1.2" evidence="8"/>
<dbReference type="Proteomes" id="UP000587462">
    <property type="component" value="Unassembled WGS sequence"/>
</dbReference>
<dbReference type="NCBIfam" id="TIGR03105">
    <property type="entry name" value="gln_synth_III"/>
    <property type="match status" value="1"/>
</dbReference>
<dbReference type="GO" id="GO:0006542">
    <property type="term" value="P:glutamine biosynthetic process"/>
    <property type="evidence" value="ECO:0007669"/>
    <property type="project" value="InterPro"/>
</dbReference>
<evidence type="ECO:0000256" key="4">
    <source>
        <dbReference type="ARBA" id="ARBA00022842"/>
    </source>
</evidence>
<gene>
    <name evidence="8" type="primary">glnT</name>
    <name evidence="8" type="ORF">HG542_07575</name>
</gene>
<dbReference type="GO" id="GO:0004356">
    <property type="term" value="F:glutamine synthetase activity"/>
    <property type="evidence" value="ECO:0007669"/>
    <property type="project" value="UniProtKB-EC"/>
</dbReference>
<feature type="domain" description="GS catalytic" evidence="7">
    <location>
        <begin position="109"/>
        <end position="454"/>
    </location>
</feature>
<evidence type="ECO:0000256" key="3">
    <source>
        <dbReference type="ARBA" id="ARBA00022598"/>
    </source>
</evidence>
<evidence type="ECO:0000259" key="7">
    <source>
        <dbReference type="PROSITE" id="PS51987"/>
    </source>
</evidence>
<protein>
    <submittedName>
        <fullName evidence="8">Type III glutamate--ammonia ligase</fullName>
        <ecNumber evidence="8">6.3.1.2</ecNumber>
    </submittedName>
</protein>
<keyword evidence="9" id="KW-1185">Reference proteome</keyword>
<dbReference type="InterPro" id="IPR014746">
    <property type="entry name" value="Gln_synth/guanido_kin_cat_dom"/>
</dbReference>
<dbReference type="Gene3D" id="3.10.20.70">
    <property type="entry name" value="Glutamine synthetase, N-terminal domain"/>
    <property type="match status" value="1"/>
</dbReference>
<evidence type="ECO:0000313" key="9">
    <source>
        <dbReference type="Proteomes" id="UP000587462"/>
    </source>
</evidence>